<organism evidence="2 3">
    <name type="scientific">Saccharopolyspora phatthalungensis</name>
    <dbReference type="NCBI Taxonomy" id="664693"/>
    <lineage>
        <taxon>Bacteria</taxon>
        <taxon>Bacillati</taxon>
        <taxon>Actinomycetota</taxon>
        <taxon>Actinomycetes</taxon>
        <taxon>Pseudonocardiales</taxon>
        <taxon>Pseudonocardiaceae</taxon>
        <taxon>Saccharopolyspora</taxon>
    </lineage>
</organism>
<feature type="signal peptide" evidence="1">
    <location>
        <begin position="1"/>
        <end position="21"/>
    </location>
</feature>
<protein>
    <submittedName>
        <fullName evidence="2">Uncharacterized protein</fullName>
    </submittedName>
</protein>
<comment type="caution">
    <text evidence="2">The sequence shown here is derived from an EMBL/GenBank/DDBJ whole genome shotgun (WGS) entry which is preliminary data.</text>
</comment>
<dbReference type="InterPro" id="IPR032724">
    <property type="entry name" value="SCP1.201-like"/>
</dbReference>
<dbReference type="EMBL" id="JACHIW010000002">
    <property type="protein sequence ID" value="MBB5159450.1"/>
    <property type="molecule type" value="Genomic_DNA"/>
</dbReference>
<evidence type="ECO:0000313" key="2">
    <source>
        <dbReference type="EMBL" id="MBB5159450.1"/>
    </source>
</evidence>
<name>A0A840QHH5_9PSEU</name>
<keyword evidence="3" id="KW-1185">Reference proteome</keyword>
<dbReference type="AlphaFoldDB" id="A0A840QHH5"/>
<proteinExistence type="predicted"/>
<dbReference type="Proteomes" id="UP000584374">
    <property type="component" value="Unassembled WGS sequence"/>
</dbReference>
<gene>
    <name evidence="2" type="ORF">BJ970_007049</name>
</gene>
<evidence type="ECO:0000313" key="3">
    <source>
        <dbReference type="Proteomes" id="UP000584374"/>
    </source>
</evidence>
<feature type="chain" id="PRO_5032523274" evidence="1">
    <location>
        <begin position="22"/>
        <end position="179"/>
    </location>
</feature>
<reference evidence="2 3" key="1">
    <citation type="submission" date="2020-08" db="EMBL/GenBank/DDBJ databases">
        <title>Sequencing the genomes of 1000 actinobacteria strains.</title>
        <authorList>
            <person name="Klenk H.-P."/>
        </authorList>
    </citation>
    <scope>NUCLEOTIDE SEQUENCE [LARGE SCALE GENOMIC DNA]</scope>
    <source>
        <strain evidence="2 3">DSM 45584</strain>
    </source>
</reference>
<keyword evidence="1" id="KW-0732">Signal</keyword>
<sequence>MRRALLLLLTVIALLTTTAPACKPIEGSAHFDGPPWATKEWATGKFDWLPVFNGTPTDGILFANPDNGLLLISGTRNVNGRKPDPLLESGTEFLNEARQPGEDHLSFKQAAEHVEAKAATLARLKEFESTALVMNNPKGPCGWASRIGCVRSVSRILPSGYTMVVRWPNGSRTFHGQAK</sequence>
<dbReference type="Pfam" id="PF14428">
    <property type="entry name" value="DddA-like"/>
    <property type="match status" value="1"/>
</dbReference>
<accession>A0A840QHH5</accession>
<dbReference type="RefSeq" id="WP_184731854.1">
    <property type="nucleotide sequence ID" value="NZ_JACHIW010000002.1"/>
</dbReference>
<evidence type="ECO:0000256" key="1">
    <source>
        <dbReference type="SAM" id="SignalP"/>
    </source>
</evidence>